<dbReference type="AlphaFoldDB" id="A0A430R2W5"/>
<dbReference type="Proteomes" id="UP000288082">
    <property type="component" value="Unassembled WGS sequence"/>
</dbReference>
<organism evidence="1 2">
    <name type="scientific">Thermus scotoductus</name>
    <dbReference type="NCBI Taxonomy" id="37636"/>
    <lineage>
        <taxon>Bacteria</taxon>
        <taxon>Thermotogati</taxon>
        <taxon>Deinococcota</taxon>
        <taxon>Deinococci</taxon>
        <taxon>Thermales</taxon>
        <taxon>Thermaceae</taxon>
        <taxon>Thermus</taxon>
    </lineage>
</organism>
<protein>
    <recommendedName>
        <fullName evidence="3">Type 4 fimbrial biogenesis protein PilX N-terminal domain-containing protein</fullName>
    </recommendedName>
</protein>
<evidence type="ECO:0008006" key="3">
    <source>
        <dbReference type="Google" id="ProtNLM"/>
    </source>
</evidence>
<comment type="caution">
    <text evidence="1">The sequence shown here is derived from an EMBL/GenBank/DDBJ whole genome shotgun (WGS) entry which is preliminary data.</text>
</comment>
<name>A0A430R2W5_THESC</name>
<dbReference type="RefSeq" id="WP_126187654.1">
    <property type="nucleotide sequence ID" value="NZ_PELM01000321.1"/>
</dbReference>
<accession>A0A430R2W5</accession>
<gene>
    <name evidence="1" type="ORF">CSW50_09050</name>
</gene>
<proteinExistence type="predicted"/>
<sequence length="594" mass="63506">MKRRGIALVTALAIMALAAVLAFGAFFSTQIEQWVTRNEVTATQAYYAAHAGLQKYKTALFQNFRWALSNVTPTTLTAEACENILAGGIYWNRNLSGSPASFPMTFTETFPNGSRATVTISKVKIPQGEGVPAKESSIALLIESRGEYGTAKAQVQAMVILTDASQWDYALFTGKGYGGKIAGNSKIHGGVYIEGDPSKQLPPSEPVLQLTGNTGIVNTYDLSNYSNVLSRPKVGNLCASLRVRYGWVIMEGSSSLGTKEAPLVSVAVGSPNANAGSNAKDLPLIYRCSGQSRNYNNCNLTDKADIYTLGKAGRFDLSTPPSFPVLGSDNCANPTSWRCKIREEAAGKGLMVTYGIPPAITLPAGAAWNNPDDPSKPPSSCQTALASNTPLSLGNTAIDCTYTLGGVNPAGGFRYTPGTGNNPGTLEVYGTVDLIGYNLEIAKSINYRAYGFSQIGYGASIVVERAGNTGGDIQIKDYLRPDASLRKFPDQVLGLVAERNILQWKNTEVFASLYAGNEYRMSEKGGGGQTMLVGNVITDRFCVSGANKMNETTCVPGGSADLYFVDTSTNRPASLAKMTSDQKPTYQIVMYERR</sequence>
<dbReference type="EMBL" id="PELM01000321">
    <property type="protein sequence ID" value="RTH01732.1"/>
    <property type="molecule type" value="Genomic_DNA"/>
</dbReference>
<reference evidence="1 2" key="1">
    <citation type="journal article" date="2019" name="Extremophiles">
        <title>Biogeography of thermophiles and predominance of Thermus scotoductus in domestic water heaters.</title>
        <authorList>
            <person name="Wilpiszeski R.L."/>
            <person name="Zhang Z."/>
            <person name="House C.H."/>
        </authorList>
    </citation>
    <scope>NUCLEOTIDE SEQUENCE [LARGE SCALE GENOMIC DNA]</scope>
    <source>
        <strain evidence="1 2">38_S38</strain>
    </source>
</reference>
<evidence type="ECO:0000313" key="2">
    <source>
        <dbReference type="Proteomes" id="UP000288082"/>
    </source>
</evidence>
<evidence type="ECO:0000313" key="1">
    <source>
        <dbReference type="EMBL" id="RTH01732.1"/>
    </source>
</evidence>